<evidence type="ECO:0008006" key="5">
    <source>
        <dbReference type="Google" id="ProtNLM"/>
    </source>
</evidence>
<organism evidence="3 4">
    <name type="scientific">Golovinomyces cichoracearum</name>
    <dbReference type="NCBI Taxonomy" id="62708"/>
    <lineage>
        <taxon>Eukaryota</taxon>
        <taxon>Fungi</taxon>
        <taxon>Dikarya</taxon>
        <taxon>Ascomycota</taxon>
        <taxon>Pezizomycotina</taxon>
        <taxon>Leotiomycetes</taxon>
        <taxon>Erysiphales</taxon>
        <taxon>Erysiphaceae</taxon>
        <taxon>Golovinomyces</taxon>
    </lineage>
</organism>
<dbReference type="Proteomes" id="UP000285326">
    <property type="component" value="Unassembled WGS sequence"/>
</dbReference>
<feature type="region of interest" description="Disordered" evidence="1">
    <location>
        <begin position="1"/>
        <end position="87"/>
    </location>
</feature>
<evidence type="ECO:0000256" key="2">
    <source>
        <dbReference type="SAM" id="Phobius"/>
    </source>
</evidence>
<feature type="compositionally biased region" description="Basic and acidic residues" evidence="1">
    <location>
        <begin position="75"/>
        <end position="87"/>
    </location>
</feature>
<dbReference type="EMBL" id="MCBS01024020">
    <property type="protein sequence ID" value="RKF74334.1"/>
    <property type="molecule type" value="Genomic_DNA"/>
</dbReference>
<feature type="compositionally biased region" description="Polar residues" evidence="1">
    <location>
        <begin position="16"/>
        <end position="28"/>
    </location>
</feature>
<proteinExistence type="predicted"/>
<comment type="caution">
    <text evidence="3">The sequence shown here is derived from an EMBL/GenBank/DDBJ whole genome shotgun (WGS) entry which is preliminary data.</text>
</comment>
<evidence type="ECO:0000313" key="4">
    <source>
        <dbReference type="Proteomes" id="UP000285326"/>
    </source>
</evidence>
<gene>
    <name evidence="3" type="ORF">GcM1_240120</name>
</gene>
<accession>A0A420IID9</accession>
<keyword evidence="2" id="KW-1133">Transmembrane helix</keyword>
<reference evidence="3 4" key="1">
    <citation type="journal article" date="2018" name="BMC Genomics">
        <title>Comparative genome analyses reveal sequence features reflecting distinct modes of host-adaptation between dicot and monocot powdery mildew.</title>
        <authorList>
            <person name="Wu Y."/>
            <person name="Ma X."/>
            <person name="Pan Z."/>
            <person name="Kale S.D."/>
            <person name="Song Y."/>
            <person name="King H."/>
            <person name="Zhang Q."/>
            <person name="Presley C."/>
            <person name="Deng X."/>
            <person name="Wei C.I."/>
            <person name="Xiao S."/>
        </authorList>
    </citation>
    <scope>NUCLEOTIDE SEQUENCE [LARGE SCALE GENOMIC DNA]</scope>
    <source>
        <strain evidence="3">UMSG1</strain>
    </source>
</reference>
<keyword evidence="2" id="KW-0812">Transmembrane</keyword>
<name>A0A420IID9_9PEZI</name>
<evidence type="ECO:0000256" key="1">
    <source>
        <dbReference type="SAM" id="MobiDB-lite"/>
    </source>
</evidence>
<dbReference type="AlphaFoldDB" id="A0A420IID9"/>
<sequence>MFKYLLNRKSKKCQNGPESSNQQETSQPAPVLDDASEEFLHQVLSDKGLSSTSPEISPDLDLADIDQANETLPQDTEKGKGKATHLKKEEKPGWFQLLRNNKENKKKFGLHPNQDTVTPKEAAQEEDELTKVLEDLDLSAKNNRAFFLSSKSSELVQKFTLVLKDLINGVPTAYNDLVKLLNDSSGTLESMYKNLPDFIKKLVTQLPTKFKGHLAPELLAAAAEVPGLAKGPVINIKDLVAKPGAIYSLLRAIMNALKLRWPAFIGTNVLLSLALFVLLFVLWYCHKRGREERLEQEARTNGESRIEELGDDLVIEKH</sequence>
<protein>
    <recommendedName>
        <fullName evidence="5">Ring-like domain-containing protein</fullName>
    </recommendedName>
</protein>
<feature type="compositionally biased region" description="Basic residues" evidence="1">
    <location>
        <begin position="1"/>
        <end position="12"/>
    </location>
</feature>
<feature type="transmembrane region" description="Helical" evidence="2">
    <location>
        <begin position="261"/>
        <end position="285"/>
    </location>
</feature>
<evidence type="ECO:0000313" key="3">
    <source>
        <dbReference type="EMBL" id="RKF74334.1"/>
    </source>
</evidence>
<keyword evidence="2" id="KW-0472">Membrane</keyword>